<proteinExistence type="predicted"/>
<dbReference type="PANTHER" id="PTHR33223:SF11">
    <property type="entry name" value="ELEMENT PROTEIN, PUTATIVE-RELATED"/>
    <property type="match status" value="1"/>
</dbReference>
<dbReference type="PANTHER" id="PTHR33223">
    <property type="entry name" value="CCHC-TYPE DOMAIN-CONTAINING PROTEIN"/>
    <property type="match status" value="1"/>
</dbReference>
<keyword evidence="3" id="KW-1185">Reference proteome</keyword>
<accession>A0ABQ5FF80</accession>
<dbReference type="EMBL" id="BQNB010017321">
    <property type="protein sequence ID" value="GJT61829.1"/>
    <property type="molecule type" value="Genomic_DNA"/>
</dbReference>
<feature type="domain" description="Retrotransposon gag" evidence="1">
    <location>
        <begin position="112"/>
        <end position="207"/>
    </location>
</feature>
<reference evidence="2" key="1">
    <citation type="journal article" date="2022" name="Int. J. Mol. Sci.">
        <title>Draft Genome of Tanacetum Coccineum: Genomic Comparison of Closely Related Tanacetum-Family Plants.</title>
        <authorList>
            <person name="Yamashiro T."/>
            <person name="Shiraishi A."/>
            <person name="Nakayama K."/>
            <person name="Satake H."/>
        </authorList>
    </citation>
    <scope>NUCLEOTIDE SEQUENCE</scope>
</reference>
<gene>
    <name evidence="2" type="ORF">Tco_1005362</name>
</gene>
<sequence>MPCSCDRMGMWDRRENVIVSLVVKWLEEKIDNLTMEQYLALTRRNQAPGVVKPEIGGNVNFEIKSQFMRELREDTFFGNKNNDAREHVERVLDIISLFNILGVSHDVVMLRVFPITLTGAAKRWFRVSTSGFFAIPMDRLPPGTVDFWDLLKKAFIQRYCPPSKTAKQLEEIRNFKQEGDKTLYQAWERYNDLLYKCPTHDINNHQKTMADHSQKWHDGSSSKNIKSSSNSKGIAAIVNKLENLGRDMKKLKENVHAIQVGCQNCGGAHLDKDCPLKEEVKSIEEAKYGEFGRPSPFSNGAKYRVGPPGYYTRMDNCPPVGEKRPSLEELMNKHLEESTRRRTEMEEWVKKL</sequence>
<reference evidence="2" key="2">
    <citation type="submission" date="2022-01" db="EMBL/GenBank/DDBJ databases">
        <authorList>
            <person name="Yamashiro T."/>
            <person name="Shiraishi A."/>
            <person name="Satake H."/>
            <person name="Nakayama K."/>
        </authorList>
    </citation>
    <scope>NUCLEOTIDE SEQUENCE</scope>
</reference>
<organism evidence="2 3">
    <name type="scientific">Tanacetum coccineum</name>
    <dbReference type="NCBI Taxonomy" id="301880"/>
    <lineage>
        <taxon>Eukaryota</taxon>
        <taxon>Viridiplantae</taxon>
        <taxon>Streptophyta</taxon>
        <taxon>Embryophyta</taxon>
        <taxon>Tracheophyta</taxon>
        <taxon>Spermatophyta</taxon>
        <taxon>Magnoliopsida</taxon>
        <taxon>eudicotyledons</taxon>
        <taxon>Gunneridae</taxon>
        <taxon>Pentapetalae</taxon>
        <taxon>asterids</taxon>
        <taxon>campanulids</taxon>
        <taxon>Asterales</taxon>
        <taxon>Asteraceae</taxon>
        <taxon>Asteroideae</taxon>
        <taxon>Anthemideae</taxon>
        <taxon>Anthemidinae</taxon>
        <taxon>Tanacetum</taxon>
    </lineage>
</organism>
<dbReference type="Pfam" id="PF03732">
    <property type="entry name" value="Retrotrans_gag"/>
    <property type="match status" value="1"/>
</dbReference>
<dbReference type="InterPro" id="IPR005162">
    <property type="entry name" value="Retrotrans_gag_dom"/>
</dbReference>
<comment type="caution">
    <text evidence="2">The sequence shown here is derived from an EMBL/GenBank/DDBJ whole genome shotgun (WGS) entry which is preliminary data.</text>
</comment>
<evidence type="ECO:0000313" key="3">
    <source>
        <dbReference type="Proteomes" id="UP001151760"/>
    </source>
</evidence>
<dbReference type="Proteomes" id="UP001151760">
    <property type="component" value="Unassembled WGS sequence"/>
</dbReference>
<protein>
    <recommendedName>
        <fullName evidence="1">Retrotransposon gag domain-containing protein</fullName>
    </recommendedName>
</protein>
<evidence type="ECO:0000259" key="1">
    <source>
        <dbReference type="Pfam" id="PF03732"/>
    </source>
</evidence>
<name>A0ABQ5FF80_9ASTR</name>
<evidence type="ECO:0000313" key="2">
    <source>
        <dbReference type="EMBL" id="GJT61829.1"/>
    </source>
</evidence>